<feature type="transmembrane region" description="Helical" evidence="6">
    <location>
        <begin position="33"/>
        <end position="52"/>
    </location>
</feature>
<gene>
    <name evidence="8" type="ORF">PFX98_20865</name>
</gene>
<accession>A0AA95NAB4</accession>
<dbReference type="KEGG" id="pais:PFX98_20865"/>
<dbReference type="EMBL" id="CP116346">
    <property type="protein sequence ID" value="WIT11322.1"/>
    <property type="molecule type" value="Genomic_DNA"/>
</dbReference>
<protein>
    <submittedName>
        <fullName evidence="8">GtrA family protein</fullName>
    </submittedName>
</protein>
<name>A0AA95NAB4_9BURK</name>
<feature type="transmembrane region" description="Helical" evidence="6">
    <location>
        <begin position="7"/>
        <end position="27"/>
    </location>
</feature>
<proteinExistence type="inferred from homology"/>
<keyword evidence="9" id="KW-1185">Reference proteome</keyword>
<evidence type="ECO:0000256" key="3">
    <source>
        <dbReference type="ARBA" id="ARBA00022692"/>
    </source>
</evidence>
<dbReference type="GO" id="GO:0000271">
    <property type="term" value="P:polysaccharide biosynthetic process"/>
    <property type="evidence" value="ECO:0007669"/>
    <property type="project" value="InterPro"/>
</dbReference>
<reference evidence="8" key="1">
    <citation type="submission" date="2023-01" db="EMBL/GenBank/DDBJ databases">
        <title>Whole genome sequence of Paucibacter sp. S2-9 isolated from pond sediment.</title>
        <authorList>
            <person name="Jung J.Y."/>
        </authorList>
    </citation>
    <scope>NUCLEOTIDE SEQUENCE</scope>
    <source>
        <strain evidence="8">S2-9</strain>
    </source>
</reference>
<sequence>MKVAGQFVRYVIVGLLSNGLSYALYLAATALGVQPVVAMTVLYGVATLQTFAANRQWTFKDGGRSHPALVRYVVLYALGYGLNLVLLMVGVDLMRWPHQWVMAGVIVCVAVFLFAGQKLWVFRSQGAGVRAA</sequence>
<evidence type="ECO:0000313" key="9">
    <source>
        <dbReference type="Proteomes" id="UP001177769"/>
    </source>
</evidence>
<feature type="transmembrane region" description="Helical" evidence="6">
    <location>
        <begin position="97"/>
        <end position="115"/>
    </location>
</feature>
<dbReference type="GO" id="GO:0005886">
    <property type="term" value="C:plasma membrane"/>
    <property type="evidence" value="ECO:0007669"/>
    <property type="project" value="TreeGrafter"/>
</dbReference>
<keyword evidence="4 6" id="KW-1133">Transmembrane helix</keyword>
<dbReference type="Pfam" id="PF04138">
    <property type="entry name" value="GtrA_DPMS_TM"/>
    <property type="match status" value="1"/>
</dbReference>
<keyword evidence="5 6" id="KW-0472">Membrane</keyword>
<feature type="transmembrane region" description="Helical" evidence="6">
    <location>
        <begin position="73"/>
        <end position="91"/>
    </location>
</feature>
<dbReference type="AlphaFoldDB" id="A0AA95NAB4"/>
<evidence type="ECO:0000256" key="4">
    <source>
        <dbReference type="ARBA" id="ARBA00022989"/>
    </source>
</evidence>
<comment type="subcellular location">
    <subcellularLocation>
        <location evidence="1">Membrane</location>
        <topology evidence="1">Multi-pass membrane protein</topology>
    </subcellularLocation>
</comment>
<dbReference type="RefSeq" id="WP_285232404.1">
    <property type="nucleotide sequence ID" value="NZ_CP116346.1"/>
</dbReference>
<evidence type="ECO:0000256" key="2">
    <source>
        <dbReference type="ARBA" id="ARBA00009399"/>
    </source>
</evidence>
<evidence type="ECO:0000256" key="1">
    <source>
        <dbReference type="ARBA" id="ARBA00004141"/>
    </source>
</evidence>
<comment type="similarity">
    <text evidence="2">Belongs to the GtrA family.</text>
</comment>
<dbReference type="InterPro" id="IPR051401">
    <property type="entry name" value="GtrA_CellWall_Glycosyl"/>
</dbReference>
<feature type="domain" description="GtrA/DPMS transmembrane" evidence="7">
    <location>
        <begin position="9"/>
        <end position="122"/>
    </location>
</feature>
<evidence type="ECO:0000256" key="6">
    <source>
        <dbReference type="SAM" id="Phobius"/>
    </source>
</evidence>
<organism evidence="8 9">
    <name type="scientific">Paucibacter sediminis</name>
    <dbReference type="NCBI Taxonomy" id="3019553"/>
    <lineage>
        <taxon>Bacteria</taxon>
        <taxon>Pseudomonadati</taxon>
        <taxon>Pseudomonadota</taxon>
        <taxon>Betaproteobacteria</taxon>
        <taxon>Burkholderiales</taxon>
        <taxon>Sphaerotilaceae</taxon>
        <taxon>Roseateles</taxon>
    </lineage>
</organism>
<evidence type="ECO:0000259" key="7">
    <source>
        <dbReference type="Pfam" id="PF04138"/>
    </source>
</evidence>
<evidence type="ECO:0000256" key="5">
    <source>
        <dbReference type="ARBA" id="ARBA00023136"/>
    </source>
</evidence>
<evidence type="ECO:0000313" key="8">
    <source>
        <dbReference type="EMBL" id="WIT11322.1"/>
    </source>
</evidence>
<dbReference type="PANTHER" id="PTHR38459:SF1">
    <property type="entry name" value="PROPHAGE BACTOPRENOL-LINKED GLUCOSE TRANSLOCASE HOMOLOG"/>
    <property type="match status" value="1"/>
</dbReference>
<dbReference type="Proteomes" id="UP001177769">
    <property type="component" value="Chromosome"/>
</dbReference>
<dbReference type="InterPro" id="IPR007267">
    <property type="entry name" value="GtrA_DPMS_TM"/>
</dbReference>
<keyword evidence="3 6" id="KW-0812">Transmembrane</keyword>
<dbReference type="PANTHER" id="PTHR38459">
    <property type="entry name" value="PROPHAGE BACTOPRENOL-LINKED GLUCOSE TRANSLOCASE HOMOLOG"/>
    <property type="match status" value="1"/>
</dbReference>